<dbReference type="Proteomes" id="UP001420932">
    <property type="component" value="Unassembled WGS sequence"/>
</dbReference>
<keyword evidence="11" id="KW-1185">Reference proteome</keyword>
<dbReference type="InterPro" id="IPR046848">
    <property type="entry name" value="E_motif"/>
</dbReference>
<dbReference type="InterPro" id="IPR046960">
    <property type="entry name" value="PPR_At4g14850-like_plant"/>
</dbReference>
<dbReference type="Gene3D" id="1.10.510.10">
    <property type="entry name" value="Transferase(Phosphotransferase) domain 1"/>
    <property type="match status" value="1"/>
</dbReference>
<evidence type="ECO:0000256" key="7">
    <source>
        <dbReference type="PROSITE-ProRule" id="PRU10141"/>
    </source>
</evidence>
<dbReference type="PANTHER" id="PTHR47926">
    <property type="entry name" value="PENTATRICOPEPTIDE REPEAT-CONTAINING PROTEIN"/>
    <property type="match status" value="1"/>
</dbReference>
<dbReference type="Pfam" id="PF20431">
    <property type="entry name" value="E_motif"/>
    <property type="match status" value="1"/>
</dbReference>
<dbReference type="Pfam" id="PF20430">
    <property type="entry name" value="Eplus_motif"/>
    <property type="match status" value="1"/>
</dbReference>
<dbReference type="CDD" id="cd07840">
    <property type="entry name" value="STKc_CDK9_like"/>
    <property type="match status" value="1"/>
</dbReference>
<feature type="compositionally biased region" description="Basic residues" evidence="8">
    <location>
        <begin position="1461"/>
        <end position="1483"/>
    </location>
</feature>
<dbReference type="Gene3D" id="3.30.200.20">
    <property type="entry name" value="Phosphorylase Kinase, domain 1"/>
    <property type="match status" value="1"/>
</dbReference>
<evidence type="ECO:0000256" key="1">
    <source>
        <dbReference type="ARBA" id="ARBA00022679"/>
    </source>
</evidence>
<dbReference type="FunFam" id="1.10.510.10:FF:000620">
    <property type="entry name" value="Putative serine/threonine-protein kinase"/>
    <property type="match status" value="1"/>
</dbReference>
<feature type="repeat" description="PPR" evidence="6">
    <location>
        <begin position="625"/>
        <end position="659"/>
    </location>
</feature>
<sequence>MQCTLNTMIRGLKTTHTLTPIFTLAISNLQTSSSTLVSNLQTFDTLLSRYEHSRTSEEANKLLLSIIKCGFNADLFLSNTLLNVFIRAGDLVSAQNVFDEMPHRNAVTWSSLISGYAHQGVPHEACSRFRCMLRGGLFPTQYTLGAALRACQDSGHAGLRLGMQIHGLVSKTLYLFDVVVANALVSMYGSCDMNSVCARMVFDGVVAKNLISWNSMISVYSQRGDAFSAFDVFRRMHIEGVGFDSGPNEYTFGSLITATYSSSSTGLCLLEQILSQILKLGFLSDLYVGSALVSGFARFGLVDIAKSIFGEMKERNTVSMNGLMVGLVKQKRGVEAMEIFREARHLVGVNCDSFVVLLSAFPEFESLDEGVNKGREVHAFVLRNGLSDTKIAIQNGLINMYAKCGVVDNARIVFTLMDVKDLVSWNSIISGLDQNGCFGETLMNYQRMRRSGLVPSKFAIISTLSSCSSLKMIHLGSQVHCEGTKLGLDLDVSVSNSLLVLYAESGRLTDSLKVFDLMTEYDIISWNSIIGLLAGSEESPSKSIDYFLKMMQDGWSLNRVTFINVLAAVSSLSILDLGHQIHALMLKYSVADDVAAENALLSLYGRCGEMNDCEKIFSKMVARRDAVSWNSMIAGYIHSGSFSKAMDLIWFMMQSEQAMDCFTFATVLSACASIATLERGMETHARAIRACLESDVVVGSTLVDMYSKCGRADYANRIFELMPLRNEFTWNSMISGYARHGLGEKALELFMKMRKEGPSPDCVTFVGVLSACSHVGLVEQGLECFESMSKTYGLVPRLEHFSCLVDLLGRAGDLDKVEEFIKSMPMKPNVLMWRTVLGACTRASGRNVELGKQAAQMLMELEPQNAVNHVLISNFYASGARWVEVAKARTIMKEAAVKKEAGCSWVTMKDGVHVFVAGDKSHPEADRIYAKLQELSRKMKEMGYVPLTKYALYDLEVENKEELLSYHSEKLAVAFVILQDFQVGCDSMVPEMNPIFNMSYLGKDLRTLIDDYAMGCAQGRPLTSSPSHGVDGELERMKLTNGYVGRDRVGGRRPMGEKSIGKGSNGVHRIEGGDVGGDNKNKVVLVEGGEEGKVVVKGERDRVVVGGVGNVSRRISSKRRVIVDELVGGWPKWLTDNVPEEVLAGLVPKSAESYHKLDKVGQGTYSNVYKARDRETGKVVALKKVKFDTSEPESVKFMAREIEILQNLDHTNVVKLEGLATSRMQYSLYLVFDFMQSDLARIIARPEGRLTEPQVKCYMQQLLSGLQHCHERGILHRDIKASNLLIDRHGVLKIADFGLANYFNPNEKKCLTNRVVTLWYRAPELLLGTTDYGVGIDLWSAGCLMAEMFVGRPILPGRTEVEQLHRIFKLCGSPSEDYWKKLKLPTSFRPPQPYKPSLIEAFRDFPASSLGLLTTLLALDPSYRGTADSALQSEFFSTSPLACSLLELPKVYQEEDDPAHVYRKKNRSSKNKHSRAHRERSRAKAGSTEKSKGDSGPSKEEKNSRETGGSAMRNFSNAQPKEGGSPSAFYPVRASIRKDTPRTDCHPNATKNIKNMPPLPTNNTGNVKYNERNNNFKSALERRSMSTRDFRRLDRETPPKRYVMDD</sequence>
<keyword evidence="2" id="KW-0677">Repeat</keyword>
<dbReference type="GO" id="GO:0009451">
    <property type="term" value="P:RNA modification"/>
    <property type="evidence" value="ECO:0007669"/>
    <property type="project" value="InterPro"/>
</dbReference>
<dbReference type="GO" id="GO:0003723">
    <property type="term" value="F:RNA binding"/>
    <property type="evidence" value="ECO:0007669"/>
    <property type="project" value="InterPro"/>
</dbReference>
<dbReference type="PANTHER" id="PTHR47926:SF390">
    <property type="entry name" value="TETRATRICOPEPTIDE REPEAT-LIKE SUPERFAMILY PROTEIN"/>
    <property type="match status" value="1"/>
</dbReference>
<evidence type="ECO:0000313" key="11">
    <source>
        <dbReference type="Proteomes" id="UP001420932"/>
    </source>
</evidence>
<feature type="repeat" description="PPR" evidence="6">
    <location>
        <begin position="726"/>
        <end position="760"/>
    </location>
</feature>
<dbReference type="InterPro" id="IPR011990">
    <property type="entry name" value="TPR-like_helical_dom_sf"/>
</dbReference>
<dbReference type="PROSITE" id="PS00108">
    <property type="entry name" value="PROTEIN_KINASE_ST"/>
    <property type="match status" value="1"/>
</dbReference>
<feature type="compositionally biased region" description="Basic and acidic residues" evidence="8">
    <location>
        <begin position="1579"/>
        <end position="1606"/>
    </location>
</feature>
<evidence type="ECO:0000256" key="6">
    <source>
        <dbReference type="PROSITE-ProRule" id="PRU00708"/>
    </source>
</evidence>
<feature type="domain" description="Protein kinase" evidence="9">
    <location>
        <begin position="1154"/>
        <end position="1436"/>
    </location>
</feature>
<evidence type="ECO:0000256" key="8">
    <source>
        <dbReference type="SAM" id="MobiDB-lite"/>
    </source>
</evidence>
<dbReference type="FunFam" id="1.25.40.10:FF:000381">
    <property type="entry name" value="Pentatricopeptide repeat-containing protein"/>
    <property type="match status" value="2"/>
</dbReference>
<dbReference type="InterPro" id="IPR032867">
    <property type="entry name" value="DYW_dom"/>
</dbReference>
<evidence type="ECO:0000256" key="2">
    <source>
        <dbReference type="ARBA" id="ARBA00022737"/>
    </source>
</evidence>
<dbReference type="FunFam" id="1.25.40.10:FF:000425">
    <property type="entry name" value="Pentatricopeptide repeat-containing protein At3g26540"/>
    <property type="match status" value="1"/>
</dbReference>
<keyword evidence="4" id="KW-0418">Kinase</keyword>
<dbReference type="Pfam" id="PF00069">
    <property type="entry name" value="Pkinase"/>
    <property type="match status" value="1"/>
</dbReference>
<feature type="binding site" evidence="7">
    <location>
        <position position="1183"/>
    </location>
    <ligand>
        <name>ATP</name>
        <dbReference type="ChEBI" id="CHEBI:30616"/>
    </ligand>
</feature>
<evidence type="ECO:0000259" key="9">
    <source>
        <dbReference type="PROSITE" id="PS50011"/>
    </source>
</evidence>
<dbReference type="SMART" id="SM00220">
    <property type="entry name" value="S_TKc"/>
    <property type="match status" value="1"/>
</dbReference>
<dbReference type="FunFam" id="3.30.200.20:FF:000021">
    <property type="entry name" value="probable serine/threonine-protein kinase At1g54610"/>
    <property type="match status" value="1"/>
</dbReference>
<feature type="compositionally biased region" description="Basic and acidic residues" evidence="8">
    <location>
        <begin position="1045"/>
        <end position="1060"/>
    </location>
</feature>
<dbReference type="Pfam" id="PF13041">
    <property type="entry name" value="PPR_2"/>
    <property type="match status" value="1"/>
</dbReference>
<reference evidence="10 11" key="1">
    <citation type="submission" date="2024-01" db="EMBL/GenBank/DDBJ databases">
        <title>Genome assemblies of Stephania.</title>
        <authorList>
            <person name="Yang L."/>
        </authorList>
    </citation>
    <scope>NUCLEOTIDE SEQUENCE [LARGE SCALE GENOMIC DNA]</scope>
    <source>
        <strain evidence="10">YNDBR</strain>
        <tissue evidence="10">Leaf</tissue>
    </source>
</reference>
<evidence type="ECO:0000256" key="4">
    <source>
        <dbReference type="ARBA" id="ARBA00022777"/>
    </source>
</evidence>
<protein>
    <recommendedName>
        <fullName evidence="9">Protein kinase domain-containing protein</fullName>
    </recommendedName>
</protein>
<dbReference type="InterPro" id="IPR017441">
    <property type="entry name" value="Protein_kinase_ATP_BS"/>
</dbReference>
<dbReference type="PROSITE" id="PS50011">
    <property type="entry name" value="PROTEIN_KINASE_DOM"/>
    <property type="match status" value="1"/>
</dbReference>
<dbReference type="PROSITE" id="PS51375">
    <property type="entry name" value="PPR"/>
    <property type="match status" value="7"/>
</dbReference>
<dbReference type="Gene3D" id="1.25.40.10">
    <property type="entry name" value="Tetratricopeptide repeat domain"/>
    <property type="match status" value="7"/>
</dbReference>
<dbReference type="GO" id="GO:0008270">
    <property type="term" value="F:zinc ion binding"/>
    <property type="evidence" value="ECO:0007669"/>
    <property type="project" value="InterPro"/>
</dbReference>
<dbReference type="InterPro" id="IPR008271">
    <property type="entry name" value="Ser/Thr_kinase_AS"/>
</dbReference>
<feature type="compositionally biased region" description="Basic and acidic residues" evidence="8">
    <location>
        <begin position="1487"/>
        <end position="1505"/>
    </location>
</feature>
<feature type="compositionally biased region" description="Polar residues" evidence="8">
    <location>
        <begin position="1561"/>
        <end position="1577"/>
    </location>
</feature>
<dbReference type="NCBIfam" id="TIGR00756">
    <property type="entry name" value="PPR"/>
    <property type="match status" value="3"/>
</dbReference>
<evidence type="ECO:0000256" key="5">
    <source>
        <dbReference type="ARBA" id="ARBA00022840"/>
    </source>
</evidence>
<proteinExistence type="predicted"/>
<name>A0AAP0L3Q2_9MAGN</name>
<dbReference type="FunFam" id="1.25.40.10:FF:000031">
    <property type="entry name" value="Pentatricopeptide repeat-containing protein mitochondrial"/>
    <property type="match status" value="1"/>
</dbReference>
<feature type="region of interest" description="Disordered" evidence="8">
    <location>
        <begin position="1045"/>
        <end position="1073"/>
    </location>
</feature>
<dbReference type="FunFam" id="1.25.40.10:FF:000366">
    <property type="entry name" value="Pentatricopeptide (PPR) repeat-containing protein"/>
    <property type="match status" value="1"/>
</dbReference>
<feature type="compositionally biased region" description="Basic and acidic residues" evidence="8">
    <location>
        <begin position="1536"/>
        <end position="1545"/>
    </location>
</feature>
<accession>A0AAP0L3Q2</accession>
<feature type="repeat" description="PPR" evidence="6">
    <location>
        <begin position="421"/>
        <end position="455"/>
    </location>
</feature>
<feature type="repeat" description="PPR" evidence="6">
    <location>
        <begin position="491"/>
        <end position="525"/>
    </location>
</feature>
<dbReference type="InterPro" id="IPR002885">
    <property type="entry name" value="PPR_rpt"/>
</dbReference>
<dbReference type="FunFam" id="1.25.40.10:FF:000475">
    <property type="entry name" value="Pentatricopeptide repeat-containing protein At5g40410, mitochondrial"/>
    <property type="match status" value="1"/>
</dbReference>
<dbReference type="InterPro" id="IPR011009">
    <property type="entry name" value="Kinase-like_dom_sf"/>
</dbReference>
<dbReference type="PROSITE" id="PS00107">
    <property type="entry name" value="PROTEIN_KINASE_ATP"/>
    <property type="match status" value="1"/>
</dbReference>
<dbReference type="InterPro" id="IPR046849">
    <property type="entry name" value="E2_motif"/>
</dbReference>
<comment type="caution">
    <text evidence="10">The sequence shown here is derived from an EMBL/GenBank/DDBJ whole genome shotgun (WGS) entry which is preliminary data.</text>
</comment>
<gene>
    <name evidence="10" type="ORF">Syun_004834</name>
</gene>
<dbReference type="SUPFAM" id="SSF56112">
    <property type="entry name" value="Protein kinase-like (PK-like)"/>
    <property type="match status" value="1"/>
</dbReference>
<dbReference type="InterPro" id="IPR000719">
    <property type="entry name" value="Prot_kinase_dom"/>
</dbReference>
<feature type="region of interest" description="Disordered" evidence="8">
    <location>
        <begin position="1456"/>
        <end position="1606"/>
    </location>
</feature>
<dbReference type="GO" id="GO:0004672">
    <property type="term" value="F:protein kinase activity"/>
    <property type="evidence" value="ECO:0007669"/>
    <property type="project" value="InterPro"/>
</dbReference>
<dbReference type="Pfam" id="PF01535">
    <property type="entry name" value="PPR"/>
    <property type="match status" value="10"/>
</dbReference>
<dbReference type="GO" id="GO:0005524">
    <property type="term" value="F:ATP binding"/>
    <property type="evidence" value="ECO:0007669"/>
    <property type="project" value="UniProtKB-UniRule"/>
</dbReference>
<evidence type="ECO:0000256" key="3">
    <source>
        <dbReference type="ARBA" id="ARBA00022741"/>
    </source>
</evidence>
<evidence type="ECO:0000313" key="10">
    <source>
        <dbReference type="EMBL" id="KAK9163932.1"/>
    </source>
</evidence>
<keyword evidence="5 7" id="KW-0067">ATP-binding</keyword>
<keyword evidence="1" id="KW-0808">Transferase</keyword>
<feature type="repeat" description="PPR" evidence="6">
    <location>
        <begin position="209"/>
        <end position="243"/>
    </location>
</feature>
<dbReference type="EMBL" id="JBBNAF010000002">
    <property type="protein sequence ID" value="KAK9163932.1"/>
    <property type="molecule type" value="Genomic_DNA"/>
</dbReference>
<feature type="repeat" description="PPR" evidence="6">
    <location>
        <begin position="285"/>
        <end position="319"/>
    </location>
</feature>
<organism evidence="10 11">
    <name type="scientific">Stephania yunnanensis</name>
    <dbReference type="NCBI Taxonomy" id="152371"/>
    <lineage>
        <taxon>Eukaryota</taxon>
        <taxon>Viridiplantae</taxon>
        <taxon>Streptophyta</taxon>
        <taxon>Embryophyta</taxon>
        <taxon>Tracheophyta</taxon>
        <taxon>Spermatophyta</taxon>
        <taxon>Magnoliopsida</taxon>
        <taxon>Ranunculales</taxon>
        <taxon>Menispermaceae</taxon>
        <taxon>Menispermoideae</taxon>
        <taxon>Cissampelideae</taxon>
        <taxon>Stephania</taxon>
    </lineage>
</organism>
<dbReference type="Pfam" id="PF14432">
    <property type="entry name" value="DYW_deaminase"/>
    <property type="match status" value="1"/>
</dbReference>
<keyword evidence="3 7" id="KW-0547">Nucleotide-binding</keyword>
<feature type="repeat" description="PPR" evidence="6">
    <location>
        <begin position="105"/>
        <end position="139"/>
    </location>
</feature>